<dbReference type="Proteomes" id="UP000013521">
    <property type="component" value="Unassembled WGS sequence"/>
</dbReference>
<sequence length="159" mass="18573">MLYAKDAEAHVDWKADPYWRQRRISPAQLLVHDIRLEGWRHDAGPMLEIKEVLSSSLLPELNGRERLREDVDVAEWVGNRTEQYHLKSLISDTDPSRVIAAFRKMELCIYQNERFSKHGRYFSPFVQRLAPQFNLEDDKEDVNCPVLISVPRAEVPPTC</sequence>
<dbReference type="HOGENOM" id="CLU_1660471_0_0_1"/>
<evidence type="ECO:0000313" key="2">
    <source>
        <dbReference type="Proteomes" id="UP000013521"/>
    </source>
</evidence>
<reference evidence="2" key="1">
    <citation type="journal article" date="2013" name="Genome Announc.">
        <title>Draft genome sequence of Neofusicoccum parvum isolate UCR-NP2, a fungal vascular pathogen associated with grapevine cankers.</title>
        <authorList>
            <person name="Blanco-Ulate B."/>
            <person name="Rolshausen P."/>
            <person name="Cantu D."/>
        </authorList>
    </citation>
    <scope>NUCLEOTIDE SEQUENCE [LARGE SCALE GENOMIC DNA]</scope>
    <source>
        <strain evidence="2">UCR-NP2</strain>
    </source>
</reference>
<proteinExistence type="predicted"/>
<gene>
    <name evidence="1" type="ORF">UCRNP2_817</name>
</gene>
<protein>
    <submittedName>
        <fullName evidence="1">Putative mg2+ transporter zinc transport protein</fullName>
    </submittedName>
</protein>
<name>R1EXQ0_BOTPV</name>
<dbReference type="OrthoDB" id="5430750at2759"/>
<dbReference type="STRING" id="1287680.R1EXQ0"/>
<accession>R1EXQ0</accession>
<dbReference type="AlphaFoldDB" id="R1EXQ0"/>
<dbReference type="KEGG" id="npa:UCRNP2_817"/>
<dbReference type="EMBL" id="KB915759">
    <property type="protein sequence ID" value="EOD52387.1"/>
    <property type="molecule type" value="Genomic_DNA"/>
</dbReference>
<evidence type="ECO:0000313" key="1">
    <source>
        <dbReference type="EMBL" id="EOD52387.1"/>
    </source>
</evidence>
<organism evidence="1 2">
    <name type="scientific">Botryosphaeria parva (strain UCR-NP2)</name>
    <name type="common">Grapevine canker fungus</name>
    <name type="synonym">Neofusicoccum parvum</name>
    <dbReference type="NCBI Taxonomy" id="1287680"/>
    <lineage>
        <taxon>Eukaryota</taxon>
        <taxon>Fungi</taxon>
        <taxon>Dikarya</taxon>
        <taxon>Ascomycota</taxon>
        <taxon>Pezizomycotina</taxon>
        <taxon>Dothideomycetes</taxon>
        <taxon>Dothideomycetes incertae sedis</taxon>
        <taxon>Botryosphaeriales</taxon>
        <taxon>Botryosphaeriaceae</taxon>
        <taxon>Neofusicoccum</taxon>
    </lineage>
</organism>